<name>A0ABT9DCX2_9MOLU</name>
<dbReference type="Gene3D" id="3.40.50.620">
    <property type="entry name" value="HUPs"/>
    <property type="match status" value="1"/>
</dbReference>
<protein>
    <recommendedName>
        <fullName evidence="2 9">Arginine--tRNA ligase</fullName>
        <ecNumber evidence="2 9">6.1.1.19</ecNumber>
    </recommendedName>
</protein>
<keyword evidence="3 10" id="KW-0436">Ligase</keyword>
<dbReference type="InterPro" id="IPR035684">
    <property type="entry name" value="ArgRS_core"/>
</dbReference>
<comment type="similarity">
    <text evidence="1 10">Belongs to the class-I aminoacyl-tRNA synthetase family.</text>
</comment>
<keyword evidence="5 10" id="KW-0067">ATP-binding</keyword>
<keyword evidence="7 10" id="KW-0030">Aminoacyl-tRNA synthetase</keyword>
<dbReference type="InterPro" id="IPR036695">
    <property type="entry name" value="Arg-tRNA-synth_N_sf"/>
</dbReference>
<dbReference type="Gene3D" id="3.30.1360.70">
    <property type="entry name" value="Arginyl tRNA synthetase N-terminal domain"/>
    <property type="match status" value="1"/>
</dbReference>
<dbReference type="InterPro" id="IPR009080">
    <property type="entry name" value="tRNAsynth_Ia_anticodon-bd"/>
</dbReference>
<gene>
    <name evidence="12" type="primary">argS</name>
    <name evidence="12" type="ORF">OC680_00390</name>
</gene>
<dbReference type="Pfam" id="PF00750">
    <property type="entry name" value="tRNA-synt_1d"/>
    <property type="match status" value="1"/>
</dbReference>
<keyword evidence="6 10" id="KW-0648">Protein biosynthesis</keyword>
<proteinExistence type="inferred from homology"/>
<dbReference type="RefSeq" id="WP_304515144.1">
    <property type="nucleotide sequence ID" value="NZ_JAOSID010000001.1"/>
</dbReference>
<reference evidence="12 13" key="1">
    <citation type="journal article" date="2023" name="Int. J. Syst. Evol. Microbiol.">
        <title>The observation of taxonomic boundaries for the 16SrII and 16SrXXV phytoplasmas using genome-based delimitation.</title>
        <authorList>
            <person name="Rodrigues Jardim B."/>
            <person name="Tran-Nguyen L.T.T."/>
            <person name="Gambley C."/>
            <person name="Al-Sadi A.M."/>
            <person name="Al-Subhi A.M."/>
            <person name="Foissac X."/>
            <person name="Salar P."/>
            <person name="Cai H."/>
            <person name="Yang J.Y."/>
            <person name="Davis R."/>
            <person name="Jones L."/>
            <person name="Rodoni B."/>
            <person name="Constable F.E."/>
        </authorList>
    </citation>
    <scope>NUCLEOTIDE SEQUENCE [LARGE SCALE GENOMIC DNA]</scope>
    <source>
        <strain evidence="12">BAWM-155c</strain>
    </source>
</reference>
<evidence type="ECO:0000259" key="11">
    <source>
        <dbReference type="SMART" id="SM00836"/>
    </source>
</evidence>
<dbReference type="InterPro" id="IPR001278">
    <property type="entry name" value="Arg-tRNA-ligase"/>
</dbReference>
<evidence type="ECO:0000256" key="5">
    <source>
        <dbReference type="ARBA" id="ARBA00022840"/>
    </source>
</evidence>
<dbReference type="Proteomes" id="UP001172036">
    <property type="component" value="Unassembled WGS sequence"/>
</dbReference>
<organism evidence="12 13">
    <name type="scientific">Candidatus Phytoplasma melaleucae</name>
    <dbReference type="NCBI Taxonomy" id="2982630"/>
    <lineage>
        <taxon>Bacteria</taxon>
        <taxon>Bacillati</taxon>
        <taxon>Mycoplasmatota</taxon>
        <taxon>Mollicutes</taxon>
        <taxon>Acholeplasmatales</taxon>
        <taxon>Acholeplasmataceae</taxon>
        <taxon>Candidatus Phytoplasma</taxon>
    </lineage>
</organism>
<keyword evidence="4 10" id="KW-0547">Nucleotide-binding</keyword>
<keyword evidence="13" id="KW-1185">Reference proteome</keyword>
<evidence type="ECO:0000256" key="4">
    <source>
        <dbReference type="ARBA" id="ARBA00022741"/>
    </source>
</evidence>
<dbReference type="PRINTS" id="PR01038">
    <property type="entry name" value="TRNASYNTHARG"/>
</dbReference>
<accession>A0ABT9DCX2</accession>
<dbReference type="SUPFAM" id="SSF52374">
    <property type="entry name" value="Nucleotidylyl transferase"/>
    <property type="match status" value="1"/>
</dbReference>
<dbReference type="Pfam" id="PF05746">
    <property type="entry name" value="DALR_1"/>
    <property type="match status" value="1"/>
</dbReference>
<dbReference type="Gene3D" id="1.10.730.10">
    <property type="entry name" value="Isoleucyl-tRNA Synthetase, Domain 1"/>
    <property type="match status" value="1"/>
</dbReference>
<feature type="domain" description="DALR anticodon binding" evidence="11">
    <location>
        <begin position="442"/>
        <end position="562"/>
    </location>
</feature>
<evidence type="ECO:0000256" key="6">
    <source>
        <dbReference type="ARBA" id="ARBA00022917"/>
    </source>
</evidence>
<evidence type="ECO:0000256" key="2">
    <source>
        <dbReference type="ARBA" id="ARBA00012837"/>
    </source>
</evidence>
<evidence type="ECO:0000256" key="7">
    <source>
        <dbReference type="ARBA" id="ARBA00023146"/>
    </source>
</evidence>
<dbReference type="SUPFAM" id="SSF55190">
    <property type="entry name" value="Arginyl-tRNA synthetase (ArgRS), N-terminal 'additional' domain"/>
    <property type="match status" value="1"/>
</dbReference>
<dbReference type="PANTHER" id="PTHR11956:SF5">
    <property type="entry name" value="ARGININE--TRNA LIGASE, CYTOPLASMIC"/>
    <property type="match status" value="1"/>
</dbReference>
<evidence type="ECO:0000256" key="9">
    <source>
        <dbReference type="NCBIfam" id="TIGR00456"/>
    </source>
</evidence>
<evidence type="ECO:0000256" key="1">
    <source>
        <dbReference type="ARBA" id="ARBA00005594"/>
    </source>
</evidence>
<dbReference type="EC" id="6.1.1.19" evidence="2 9"/>
<comment type="caution">
    <text evidence="12">The sequence shown here is derived from an EMBL/GenBank/DDBJ whole genome shotgun (WGS) entry which is preliminary data.</text>
</comment>
<evidence type="ECO:0000256" key="8">
    <source>
        <dbReference type="ARBA" id="ARBA00049339"/>
    </source>
</evidence>
<dbReference type="InterPro" id="IPR014729">
    <property type="entry name" value="Rossmann-like_a/b/a_fold"/>
</dbReference>
<dbReference type="SMART" id="SM00836">
    <property type="entry name" value="DALR_1"/>
    <property type="match status" value="1"/>
</dbReference>
<evidence type="ECO:0000256" key="3">
    <source>
        <dbReference type="ARBA" id="ARBA00022598"/>
    </source>
</evidence>
<comment type="catalytic activity">
    <reaction evidence="8">
        <text>tRNA(Arg) + L-arginine + ATP = L-arginyl-tRNA(Arg) + AMP + diphosphate</text>
        <dbReference type="Rhea" id="RHEA:20301"/>
        <dbReference type="Rhea" id="RHEA-COMP:9658"/>
        <dbReference type="Rhea" id="RHEA-COMP:9673"/>
        <dbReference type="ChEBI" id="CHEBI:30616"/>
        <dbReference type="ChEBI" id="CHEBI:32682"/>
        <dbReference type="ChEBI" id="CHEBI:33019"/>
        <dbReference type="ChEBI" id="CHEBI:78442"/>
        <dbReference type="ChEBI" id="CHEBI:78513"/>
        <dbReference type="ChEBI" id="CHEBI:456215"/>
        <dbReference type="EC" id="6.1.1.19"/>
    </reaction>
</comment>
<dbReference type="InterPro" id="IPR008909">
    <property type="entry name" value="DALR_anticod-bd"/>
</dbReference>
<dbReference type="PANTHER" id="PTHR11956">
    <property type="entry name" value="ARGINYL-TRNA SYNTHETASE"/>
    <property type="match status" value="1"/>
</dbReference>
<dbReference type="GO" id="GO:0004814">
    <property type="term" value="F:arginine-tRNA ligase activity"/>
    <property type="evidence" value="ECO:0007669"/>
    <property type="project" value="UniProtKB-EC"/>
</dbReference>
<dbReference type="EMBL" id="JAOSID010000001">
    <property type="protein sequence ID" value="MDO8167942.1"/>
    <property type="molecule type" value="Genomic_DNA"/>
</dbReference>
<evidence type="ECO:0000313" key="12">
    <source>
        <dbReference type="EMBL" id="MDO8167942.1"/>
    </source>
</evidence>
<dbReference type="NCBIfam" id="TIGR00456">
    <property type="entry name" value="argS"/>
    <property type="match status" value="1"/>
</dbReference>
<sequence length="562" mass="66647">MYLEGLKQKIVSILNQKYNIETIIKNSDKTKVFDFYIPLFIYQSKLNKDILAIFNCFKQELETLKEIENIFLDNGFLNIRLQRSLVSKKVLLNVYKSNDQYGQMIQNQQTIILDYSSPNIAKEFSIGHLRSTIIGNVIKNIYQKLGYRTISINHLGDWGTQFGQLIYAYQKWGQKETILQDPVHELQKLYILFHKKARENEKLHQKAKDLFKQLEEKQSQITQLWKWFKTISLREFRKIYKLLGVTFDYYMGESFYHHKALKLLKRLRDQKLVVLEKKAYIMHLDGLPSALMQKDNGSTLYLTRDVACLLYRYKRFNFQKNLYIVGNEQKLHYQQLEKIVQKIGYNLAIKHINFGLILFNNIKISSRKHNNYRLLDIIQKTSLEAAKMIRKKNIRLKSIKMISQKIAIGAIIFNDLKNDRHLNIDFNLKSMIQFEGNTGPYLQYTLVRLSSVMSKLGNRFDINQLKWEKMQHFYKQEHYFVLIKLIDQFSLILERTIQEHMPSILARYLLKIAKYVNQFYSREKILADDPILKDVNILLITTVLVVLKEGLKLLGIPILEKM</sequence>
<dbReference type="SUPFAM" id="SSF47323">
    <property type="entry name" value="Anticodon-binding domain of a subclass of class I aminoacyl-tRNA synthetases"/>
    <property type="match status" value="1"/>
</dbReference>
<evidence type="ECO:0000313" key="13">
    <source>
        <dbReference type="Proteomes" id="UP001172036"/>
    </source>
</evidence>
<evidence type="ECO:0000256" key="10">
    <source>
        <dbReference type="RuleBase" id="RU363038"/>
    </source>
</evidence>